<feature type="compositionally biased region" description="Low complexity" evidence="1">
    <location>
        <begin position="283"/>
        <end position="301"/>
    </location>
</feature>
<evidence type="ECO:0000313" key="3">
    <source>
        <dbReference type="Proteomes" id="UP000694680"/>
    </source>
</evidence>
<keyword evidence="3" id="KW-1185">Reference proteome</keyword>
<feature type="compositionally biased region" description="Polar residues" evidence="1">
    <location>
        <begin position="162"/>
        <end position="208"/>
    </location>
</feature>
<feature type="compositionally biased region" description="Basic and acidic residues" evidence="1">
    <location>
        <begin position="427"/>
        <end position="456"/>
    </location>
</feature>
<dbReference type="GO" id="GO:1902412">
    <property type="term" value="P:regulation of mitotic cytokinesis"/>
    <property type="evidence" value="ECO:0007669"/>
    <property type="project" value="TreeGrafter"/>
</dbReference>
<dbReference type="AlphaFoldDB" id="A0A8C5I709"/>
<feature type="compositionally biased region" description="Low complexity" evidence="1">
    <location>
        <begin position="253"/>
        <end position="266"/>
    </location>
</feature>
<feature type="region of interest" description="Disordered" evidence="1">
    <location>
        <begin position="427"/>
        <end position="458"/>
    </location>
</feature>
<feature type="compositionally biased region" description="Polar residues" evidence="1">
    <location>
        <begin position="102"/>
        <end position="119"/>
    </location>
</feature>
<sequence length="635" mass="72554">MRGDFKMTTLAYKKSPKTSKRTTFQDELQAAVSARASKTSTNQYSYYDDFEEDEDDFLNELLKSRKKKTDAFKASKKKAQFNTFELSDDEGRENRTKKVSFLKTQRNFSPQNNTTVSESQDNEVADSSVVISNDLNDSFSSKHSTKASDEITRGENGFLDSTDAQKPEQNSGENMSSSLPDLTLSQTLESGTAESSAVNSSVKLSASDVTHMESTERLPPKPKPRQRTLGLISQTIQKPAEESVAQDVSRPHTSSTSIHLSSDTSSNVAVASSSPHCLAGHYTESQSLSRSTSSHSESSQLIKLSTVDSGSRDDFVPYHSKEQKTNHSTSHEEGNECSDPISPVPKTSLNDVKQFPPGINKGILNTTTQSSLCKTTWSVCSRKVESKYLGTLKILDQKVSPQETEQLAADALRATVYQEWLKKKNEKSKEKMQLKQKEEMQKEEKKKEQEAKERDAVASYEAWKKRKADYFKAKAKEKQEMIRKEKEATLEKVEKRQSAEQVFLKWKSEHDDLLKEKYRKQLETENKLKMKKQEEDEERKNNCKSAVSNWCEIKKNVLQEQHTSQQKTLWNKKKEEQYMKEERDQMALEMYESWLARKDLEEKRQRKERVVQAILSDSPPPPWSPPNKTVPFRKY</sequence>
<feature type="compositionally biased region" description="Polar residues" evidence="1">
    <location>
        <begin position="129"/>
        <end position="142"/>
    </location>
</feature>
<dbReference type="GO" id="GO:0008017">
    <property type="term" value="F:microtubule binding"/>
    <property type="evidence" value="ECO:0007669"/>
    <property type="project" value="TreeGrafter"/>
</dbReference>
<feature type="compositionally biased region" description="Basic and acidic residues" evidence="1">
    <location>
        <begin position="310"/>
        <end position="334"/>
    </location>
</feature>
<evidence type="ECO:0000256" key="1">
    <source>
        <dbReference type="SAM" id="MobiDB-lite"/>
    </source>
</evidence>
<accession>A0A8C5I709</accession>
<feature type="region of interest" description="Disordered" evidence="1">
    <location>
        <begin position="612"/>
        <end position="635"/>
    </location>
</feature>
<dbReference type="Ensembl" id="ENSGWIT00000060795.1">
    <property type="protein sequence ID" value="ENSGWIP00000056505.1"/>
    <property type="gene ID" value="ENSGWIG00000026758.1"/>
</dbReference>
<protein>
    <submittedName>
        <fullName evidence="2">Microtubule-associated protein 9-like</fullName>
    </submittedName>
</protein>
<dbReference type="InterPro" id="IPR026106">
    <property type="entry name" value="MAP9"/>
</dbReference>
<dbReference type="Proteomes" id="UP000694680">
    <property type="component" value="Chromosome 1"/>
</dbReference>
<evidence type="ECO:0000313" key="2">
    <source>
        <dbReference type="Ensembl" id="ENSGWIP00000056505.1"/>
    </source>
</evidence>
<feature type="compositionally biased region" description="Basic and acidic residues" evidence="1">
    <location>
        <begin position="210"/>
        <end position="219"/>
    </location>
</feature>
<dbReference type="GO" id="GO:0090307">
    <property type="term" value="P:mitotic spindle assembly"/>
    <property type="evidence" value="ECO:0007669"/>
    <property type="project" value="TreeGrafter"/>
</dbReference>
<dbReference type="OrthoDB" id="8956542at2759"/>
<dbReference type="GO" id="GO:0000235">
    <property type="term" value="C:astral microtubule"/>
    <property type="evidence" value="ECO:0007669"/>
    <property type="project" value="TreeGrafter"/>
</dbReference>
<reference evidence="2" key="3">
    <citation type="submission" date="2025-09" db="UniProtKB">
        <authorList>
            <consortium name="Ensembl"/>
        </authorList>
    </citation>
    <scope>IDENTIFICATION</scope>
</reference>
<reference evidence="2" key="1">
    <citation type="submission" date="2020-06" db="EMBL/GenBank/DDBJ databases">
        <authorList>
            <consortium name="Wellcome Sanger Institute Data Sharing"/>
        </authorList>
    </citation>
    <scope>NUCLEOTIDE SEQUENCE [LARGE SCALE GENOMIC DNA]</scope>
</reference>
<reference evidence="2" key="2">
    <citation type="submission" date="2025-08" db="UniProtKB">
        <authorList>
            <consortium name="Ensembl"/>
        </authorList>
    </citation>
    <scope>IDENTIFICATION</scope>
</reference>
<name>A0A8C5I709_GOUWI</name>
<dbReference type="PANTHER" id="PTHR14739">
    <property type="entry name" value="MICROTUBULE-ASSOCIATED PROTEIN 9"/>
    <property type="match status" value="1"/>
</dbReference>
<dbReference type="GO" id="GO:0000281">
    <property type="term" value="P:mitotic cytokinesis"/>
    <property type="evidence" value="ECO:0007669"/>
    <property type="project" value="InterPro"/>
</dbReference>
<dbReference type="PANTHER" id="PTHR14739:SF9">
    <property type="entry name" value="MICROTUBULE-ASSOCIATED PROTEIN 9"/>
    <property type="match status" value="1"/>
</dbReference>
<organism evidence="2 3">
    <name type="scientific">Gouania willdenowi</name>
    <name type="common">Blunt-snouted clingfish</name>
    <name type="synonym">Lepadogaster willdenowi</name>
    <dbReference type="NCBI Taxonomy" id="441366"/>
    <lineage>
        <taxon>Eukaryota</taxon>
        <taxon>Metazoa</taxon>
        <taxon>Chordata</taxon>
        <taxon>Craniata</taxon>
        <taxon>Vertebrata</taxon>
        <taxon>Euteleostomi</taxon>
        <taxon>Actinopterygii</taxon>
        <taxon>Neopterygii</taxon>
        <taxon>Teleostei</taxon>
        <taxon>Neoteleostei</taxon>
        <taxon>Acanthomorphata</taxon>
        <taxon>Ovalentaria</taxon>
        <taxon>Blenniimorphae</taxon>
        <taxon>Blenniiformes</taxon>
        <taxon>Gobiesocoidei</taxon>
        <taxon>Gobiesocidae</taxon>
        <taxon>Gobiesocinae</taxon>
        <taxon>Gouania</taxon>
    </lineage>
</organism>
<feature type="region of interest" description="Disordered" evidence="1">
    <location>
        <begin position="88"/>
        <end position="350"/>
    </location>
</feature>
<gene>
    <name evidence="2" type="primary">map9</name>
</gene>
<proteinExistence type="predicted"/>